<feature type="region of interest" description="Disordered" evidence="1">
    <location>
        <begin position="1"/>
        <end position="21"/>
    </location>
</feature>
<dbReference type="AlphaFoldDB" id="A0A0F9KHR7"/>
<evidence type="ECO:0000256" key="1">
    <source>
        <dbReference type="SAM" id="MobiDB-lite"/>
    </source>
</evidence>
<accession>A0A0F9KHR7</accession>
<protein>
    <submittedName>
        <fullName evidence="2">Uncharacterized protein</fullName>
    </submittedName>
</protein>
<gene>
    <name evidence="2" type="ORF">LCGC14_1329380</name>
</gene>
<feature type="non-terminal residue" evidence="2">
    <location>
        <position position="21"/>
    </location>
</feature>
<sequence>MNVTDRESGWGSLHSAPPYRA</sequence>
<dbReference type="EMBL" id="LAZR01008013">
    <property type="protein sequence ID" value="KKM81493.1"/>
    <property type="molecule type" value="Genomic_DNA"/>
</dbReference>
<comment type="caution">
    <text evidence="2">The sequence shown here is derived from an EMBL/GenBank/DDBJ whole genome shotgun (WGS) entry which is preliminary data.</text>
</comment>
<reference evidence="2" key="1">
    <citation type="journal article" date="2015" name="Nature">
        <title>Complex archaea that bridge the gap between prokaryotes and eukaryotes.</title>
        <authorList>
            <person name="Spang A."/>
            <person name="Saw J.H."/>
            <person name="Jorgensen S.L."/>
            <person name="Zaremba-Niedzwiedzka K."/>
            <person name="Martijn J."/>
            <person name="Lind A.E."/>
            <person name="van Eijk R."/>
            <person name="Schleper C."/>
            <person name="Guy L."/>
            <person name="Ettema T.J."/>
        </authorList>
    </citation>
    <scope>NUCLEOTIDE SEQUENCE</scope>
</reference>
<name>A0A0F9KHR7_9ZZZZ</name>
<organism evidence="2">
    <name type="scientific">marine sediment metagenome</name>
    <dbReference type="NCBI Taxonomy" id="412755"/>
    <lineage>
        <taxon>unclassified sequences</taxon>
        <taxon>metagenomes</taxon>
        <taxon>ecological metagenomes</taxon>
    </lineage>
</organism>
<evidence type="ECO:0000313" key="2">
    <source>
        <dbReference type="EMBL" id="KKM81493.1"/>
    </source>
</evidence>
<proteinExistence type="predicted"/>